<dbReference type="InterPro" id="IPR003034">
    <property type="entry name" value="SAP_dom"/>
</dbReference>
<feature type="domain" description="SAP" evidence="2">
    <location>
        <begin position="34"/>
        <end position="68"/>
    </location>
</feature>
<feature type="compositionally biased region" description="Low complexity" evidence="1">
    <location>
        <begin position="72"/>
        <end position="81"/>
    </location>
</feature>
<dbReference type="SMART" id="SM00513">
    <property type="entry name" value="SAP"/>
    <property type="match status" value="1"/>
</dbReference>
<dbReference type="InterPro" id="IPR036361">
    <property type="entry name" value="SAP_dom_sf"/>
</dbReference>
<gene>
    <name evidence="3" type="ORF">K435DRAFT_969045</name>
</gene>
<evidence type="ECO:0000256" key="1">
    <source>
        <dbReference type="SAM" id="MobiDB-lite"/>
    </source>
</evidence>
<dbReference type="Proteomes" id="UP000297245">
    <property type="component" value="Unassembled WGS sequence"/>
</dbReference>
<dbReference type="EMBL" id="ML179364">
    <property type="protein sequence ID" value="THU89522.1"/>
    <property type="molecule type" value="Genomic_DNA"/>
</dbReference>
<dbReference type="OrthoDB" id="445357at2759"/>
<protein>
    <recommendedName>
        <fullName evidence="2">SAP domain-containing protein</fullName>
    </recommendedName>
</protein>
<feature type="compositionally biased region" description="Pro residues" evidence="1">
    <location>
        <begin position="94"/>
        <end position="104"/>
    </location>
</feature>
<feature type="region of interest" description="Disordered" evidence="1">
    <location>
        <begin position="120"/>
        <end position="143"/>
    </location>
</feature>
<accession>A0A4S8LJZ5</accession>
<dbReference type="Gene3D" id="1.10.720.30">
    <property type="entry name" value="SAP domain"/>
    <property type="match status" value="1"/>
</dbReference>
<evidence type="ECO:0000259" key="2">
    <source>
        <dbReference type="PROSITE" id="PS50800"/>
    </source>
</evidence>
<dbReference type="PROSITE" id="PS50800">
    <property type="entry name" value="SAP"/>
    <property type="match status" value="1"/>
</dbReference>
<evidence type="ECO:0000313" key="4">
    <source>
        <dbReference type="Proteomes" id="UP000297245"/>
    </source>
</evidence>
<evidence type="ECO:0000313" key="3">
    <source>
        <dbReference type="EMBL" id="THU89522.1"/>
    </source>
</evidence>
<feature type="region of interest" description="Disordered" evidence="1">
    <location>
        <begin position="69"/>
        <end position="108"/>
    </location>
</feature>
<keyword evidence="4" id="KW-1185">Reference proteome</keyword>
<sequence length="224" mass="23835">MLHPLRAALVAQRTSFAPSARRNFVSAVLLTKSWDRFTVADLKKEARARGLPSAGTKANLIIRLQEHDKSLSSTASTSQQATPPPPVKGAAPGVPQPPNVPPPANRLNVVLPDLSTEPEETPVQIPYVPDNWTSSQPVEEPTPEEGALPKIVVIAGADTHPGGGPSHNLLDETLTVTHIEATESSPESLSPPGKGGLFDDMAEDMGIPHPTEIKKSLFGFFRSS</sequence>
<dbReference type="SUPFAM" id="SSF68906">
    <property type="entry name" value="SAP domain"/>
    <property type="match status" value="1"/>
</dbReference>
<name>A0A4S8LJZ5_DENBC</name>
<dbReference type="AlphaFoldDB" id="A0A4S8LJZ5"/>
<organism evidence="3 4">
    <name type="scientific">Dendrothele bispora (strain CBS 962.96)</name>
    <dbReference type="NCBI Taxonomy" id="1314807"/>
    <lineage>
        <taxon>Eukaryota</taxon>
        <taxon>Fungi</taxon>
        <taxon>Dikarya</taxon>
        <taxon>Basidiomycota</taxon>
        <taxon>Agaricomycotina</taxon>
        <taxon>Agaricomycetes</taxon>
        <taxon>Agaricomycetidae</taxon>
        <taxon>Agaricales</taxon>
        <taxon>Agaricales incertae sedis</taxon>
        <taxon>Dendrothele</taxon>
    </lineage>
</organism>
<dbReference type="Pfam" id="PF02037">
    <property type="entry name" value="SAP"/>
    <property type="match status" value="1"/>
</dbReference>
<proteinExistence type="predicted"/>
<reference evidence="3 4" key="1">
    <citation type="journal article" date="2019" name="Nat. Ecol. Evol.">
        <title>Megaphylogeny resolves global patterns of mushroom evolution.</title>
        <authorList>
            <person name="Varga T."/>
            <person name="Krizsan K."/>
            <person name="Foldi C."/>
            <person name="Dima B."/>
            <person name="Sanchez-Garcia M."/>
            <person name="Sanchez-Ramirez S."/>
            <person name="Szollosi G.J."/>
            <person name="Szarkandi J.G."/>
            <person name="Papp V."/>
            <person name="Albert L."/>
            <person name="Andreopoulos W."/>
            <person name="Angelini C."/>
            <person name="Antonin V."/>
            <person name="Barry K.W."/>
            <person name="Bougher N.L."/>
            <person name="Buchanan P."/>
            <person name="Buyck B."/>
            <person name="Bense V."/>
            <person name="Catcheside P."/>
            <person name="Chovatia M."/>
            <person name="Cooper J."/>
            <person name="Damon W."/>
            <person name="Desjardin D."/>
            <person name="Finy P."/>
            <person name="Geml J."/>
            <person name="Haridas S."/>
            <person name="Hughes K."/>
            <person name="Justo A."/>
            <person name="Karasinski D."/>
            <person name="Kautmanova I."/>
            <person name="Kiss B."/>
            <person name="Kocsube S."/>
            <person name="Kotiranta H."/>
            <person name="LaButti K.M."/>
            <person name="Lechner B.E."/>
            <person name="Liimatainen K."/>
            <person name="Lipzen A."/>
            <person name="Lukacs Z."/>
            <person name="Mihaltcheva S."/>
            <person name="Morgado L.N."/>
            <person name="Niskanen T."/>
            <person name="Noordeloos M.E."/>
            <person name="Ohm R.A."/>
            <person name="Ortiz-Santana B."/>
            <person name="Ovrebo C."/>
            <person name="Racz N."/>
            <person name="Riley R."/>
            <person name="Savchenko A."/>
            <person name="Shiryaev A."/>
            <person name="Soop K."/>
            <person name="Spirin V."/>
            <person name="Szebenyi C."/>
            <person name="Tomsovsky M."/>
            <person name="Tulloss R.E."/>
            <person name="Uehling J."/>
            <person name="Grigoriev I.V."/>
            <person name="Vagvolgyi C."/>
            <person name="Papp T."/>
            <person name="Martin F.M."/>
            <person name="Miettinen O."/>
            <person name="Hibbett D.S."/>
            <person name="Nagy L.G."/>
        </authorList>
    </citation>
    <scope>NUCLEOTIDE SEQUENCE [LARGE SCALE GENOMIC DNA]</scope>
    <source>
        <strain evidence="3 4">CBS 962.96</strain>
    </source>
</reference>